<proteinExistence type="predicted"/>
<evidence type="ECO:0000313" key="5">
    <source>
        <dbReference type="Proteomes" id="UP000037566"/>
    </source>
</evidence>
<feature type="region of interest" description="Disordered" evidence="1">
    <location>
        <begin position="112"/>
        <end position="131"/>
    </location>
</feature>
<feature type="domain" description="Transposase IS4-like" evidence="2">
    <location>
        <begin position="102"/>
        <end position="255"/>
    </location>
</feature>
<dbReference type="GO" id="GO:0006313">
    <property type="term" value="P:DNA transposition"/>
    <property type="evidence" value="ECO:0007669"/>
    <property type="project" value="InterPro"/>
</dbReference>
<feature type="domain" description="Insertion element IS402-like" evidence="3">
    <location>
        <begin position="12"/>
        <end position="84"/>
    </location>
</feature>
<comment type="caution">
    <text evidence="4">The sequence shown here is derived from an EMBL/GenBank/DDBJ whole genome shotgun (WGS) entry which is preliminary data.</text>
</comment>
<dbReference type="Proteomes" id="UP000037566">
    <property type="component" value="Unassembled WGS sequence"/>
</dbReference>
<evidence type="ECO:0000313" key="4">
    <source>
        <dbReference type="EMBL" id="KON63820.1"/>
    </source>
</evidence>
<dbReference type="EMBL" id="LHUQ01000019">
    <property type="protein sequence ID" value="KON63820.1"/>
    <property type="molecule type" value="Genomic_DNA"/>
</dbReference>
<dbReference type="InterPro" id="IPR002559">
    <property type="entry name" value="Transposase_11"/>
</dbReference>
<dbReference type="GO" id="GO:0004803">
    <property type="term" value="F:transposase activity"/>
    <property type="evidence" value="ECO:0007669"/>
    <property type="project" value="InterPro"/>
</dbReference>
<accession>A0A0M0EF01</accession>
<dbReference type="GO" id="GO:0003677">
    <property type="term" value="F:DNA binding"/>
    <property type="evidence" value="ECO:0007669"/>
    <property type="project" value="InterPro"/>
</dbReference>
<dbReference type="NCBIfam" id="NF033580">
    <property type="entry name" value="transpos_IS5_3"/>
    <property type="match status" value="1"/>
</dbReference>
<name>A0A0M0EF01_KOMEU</name>
<sequence length="269" mass="30043">MTPARKPYPSDVSDEEWSLVVPYLVLMREDAEQRHHALRELFNGLRYVIRYGIAWRAMPNDLPPWSAVYQQSRRWMEAGCFDALVSDLRAVLRIASGRRAEPTAAILDSRTLRSTPESGSRAGYDGAKRKKGSKLHMAVDTLGHLLALHVTPASRDDRAEVGRLAAAIQDATDESVELAYVDQGYTGEKPAGAARAQGIALEVVRLPEAKRGFVLLPRRWVVERSFAWATRCRRLVKDYERYASTLASLHVIAFACFMLRNAAILAHGA</sequence>
<evidence type="ECO:0000259" key="3">
    <source>
        <dbReference type="Pfam" id="PF13340"/>
    </source>
</evidence>
<dbReference type="OrthoDB" id="7278099at2"/>
<reference evidence="4" key="1">
    <citation type="submission" date="2015-08" db="EMBL/GenBank/DDBJ databases">
        <title>Draft genome sequence of Komagataeibacter europaeus CECT 8546 a cellulose producer strain from vinegar produced by the traditional method.</title>
        <authorList>
            <person name="Poehlein A."/>
            <person name="Valera M.J."/>
            <person name="Haack F.S."/>
            <person name="Mas A."/>
            <person name="Daniel R."/>
            <person name="Streit W.R."/>
            <person name="Mateo E."/>
        </authorList>
    </citation>
    <scope>NUCLEOTIDE SEQUENCE [LARGE SCALE GENOMIC DNA]</scope>
    <source>
        <strain evidence="4">CECT 8546</strain>
    </source>
</reference>
<organism evidence="4 5">
    <name type="scientific">Komagataeibacter europaeus</name>
    <name type="common">Gluconacetobacter europaeus</name>
    <dbReference type="NCBI Taxonomy" id="33995"/>
    <lineage>
        <taxon>Bacteria</taxon>
        <taxon>Pseudomonadati</taxon>
        <taxon>Pseudomonadota</taxon>
        <taxon>Alphaproteobacteria</taxon>
        <taxon>Acetobacterales</taxon>
        <taxon>Acetobacteraceae</taxon>
        <taxon>Komagataeibacter</taxon>
    </lineage>
</organism>
<keyword evidence="5" id="KW-1185">Reference proteome</keyword>
<dbReference type="PATRIC" id="fig|33995.3.peg.2918"/>
<dbReference type="RefSeq" id="WP_053323647.1">
    <property type="nucleotide sequence ID" value="NZ_LHUQ01000019.1"/>
</dbReference>
<dbReference type="PANTHER" id="PTHR30007">
    <property type="entry name" value="PHP DOMAIN PROTEIN"/>
    <property type="match status" value="1"/>
</dbReference>
<protein>
    <submittedName>
        <fullName evidence="4">Transposase DDE domain protein</fullName>
    </submittedName>
</protein>
<gene>
    <name evidence="4" type="ORF">KOEU_26290</name>
</gene>
<dbReference type="PANTHER" id="PTHR30007:SF0">
    <property type="entry name" value="TRANSPOSASE"/>
    <property type="match status" value="1"/>
</dbReference>
<dbReference type="InterPro" id="IPR025161">
    <property type="entry name" value="IS402-like_dom"/>
</dbReference>
<evidence type="ECO:0000256" key="1">
    <source>
        <dbReference type="SAM" id="MobiDB-lite"/>
    </source>
</evidence>
<evidence type="ECO:0000259" key="2">
    <source>
        <dbReference type="Pfam" id="PF01609"/>
    </source>
</evidence>
<dbReference type="AlphaFoldDB" id="A0A0M0EF01"/>
<dbReference type="Pfam" id="PF01609">
    <property type="entry name" value="DDE_Tnp_1"/>
    <property type="match status" value="1"/>
</dbReference>
<dbReference type="Pfam" id="PF13340">
    <property type="entry name" value="DUF4096"/>
    <property type="match status" value="1"/>
</dbReference>